<keyword evidence="4" id="KW-0808">Transferase</keyword>
<gene>
    <name evidence="4" type="ORF">IN07_11050</name>
</gene>
<evidence type="ECO:0000256" key="2">
    <source>
        <dbReference type="SAM" id="MobiDB-lite"/>
    </source>
</evidence>
<feature type="region of interest" description="Disordered" evidence="2">
    <location>
        <begin position="1"/>
        <end position="20"/>
    </location>
</feature>
<dbReference type="SMART" id="SM00065">
    <property type="entry name" value="GAF"/>
    <property type="match status" value="2"/>
</dbReference>
<comment type="caution">
    <text evidence="4">The sequence shown here is derived from an EMBL/GenBank/DDBJ whole genome shotgun (WGS) entry which is preliminary data.</text>
</comment>
<dbReference type="Pfam" id="PF01590">
    <property type="entry name" value="GAF"/>
    <property type="match status" value="1"/>
</dbReference>
<dbReference type="OrthoDB" id="163538at2"/>
<dbReference type="InterPro" id="IPR003018">
    <property type="entry name" value="GAF"/>
</dbReference>
<dbReference type="InterPro" id="IPR000014">
    <property type="entry name" value="PAS"/>
</dbReference>
<dbReference type="Proteomes" id="UP000029713">
    <property type="component" value="Unassembled WGS sequence"/>
</dbReference>
<dbReference type="CDD" id="cd00130">
    <property type="entry name" value="PAS"/>
    <property type="match status" value="1"/>
</dbReference>
<dbReference type="GO" id="GO:0016791">
    <property type="term" value="F:phosphatase activity"/>
    <property type="evidence" value="ECO:0007669"/>
    <property type="project" value="TreeGrafter"/>
</dbReference>
<dbReference type="InterPro" id="IPR036457">
    <property type="entry name" value="PPM-type-like_dom_sf"/>
</dbReference>
<dbReference type="NCBIfam" id="TIGR00229">
    <property type="entry name" value="sensory_box"/>
    <property type="match status" value="1"/>
</dbReference>
<dbReference type="PROSITE" id="PS50113">
    <property type="entry name" value="PAC"/>
    <property type="match status" value="1"/>
</dbReference>
<dbReference type="Pfam" id="PF13185">
    <property type="entry name" value="GAF_2"/>
    <property type="match status" value="1"/>
</dbReference>
<dbReference type="InterPro" id="IPR035965">
    <property type="entry name" value="PAS-like_dom_sf"/>
</dbReference>
<organism evidence="4 5">
    <name type="scientific">Modestobacter caceresii</name>
    <dbReference type="NCBI Taxonomy" id="1522368"/>
    <lineage>
        <taxon>Bacteria</taxon>
        <taxon>Bacillati</taxon>
        <taxon>Actinomycetota</taxon>
        <taxon>Actinomycetes</taxon>
        <taxon>Geodermatophilales</taxon>
        <taxon>Geodermatophilaceae</taxon>
        <taxon>Modestobacter</taxon>
    </lineage>
</organism>
<dbReference type="STRING" id="1522368.IN07_11050"/>
<dbReference type="InterPro" id="IPR000700">
    <property type="entry name" value="PAS-assoc_C"/>
</dbReference>
<evidence type="ECO:0000313" key="4">
    <source>
        <dbReference type="EMBL" id="KGH46673.1"/>
    </source>
</evidence>
<dbReference type="SUPFAM" id="SSF55781">
    <property type="entry name" value="GAF domain-like"/>
    <property type="match status" value="2"/>
</dbReference>
<dbReference type="PANTHER" id="PTHR43156:SF2">
    <property type="entry name" value="STAGE II SPORULATION PROTEIN E"/>
    <property type="match status" value="1"/>
</dbReference>
<evidence type="ECO:0000313" key="5">
    <source>
        <dbReference type="Proteomes" id="UP000029713"/>
    </source>
</evidence>
<feature type="compositionally biased region" description="Basic and acidic residues" evidence="2">
    <location>
        <begin position="8"/>
        <end position="20"/>
    </location>
</feature>
<dbReference type="PANTHER" id="PTHR43156">
    <property type="entry name" value="STAGE II SPORULATION PROTEIN E-RELATED"/>
    <property type="match status" value="1"/>
</dbReference>
<sequence>MTVSRTAGSDRRRGEGDRAQLDQLLEDDPADLYENAPCGYLSTLPDGTIVKVNQTLCSWLGRPAERVLRTRLRDLLSVGGQVFHDTHLAPLLRMQGAVREVALDVVRDDGSVLPCLVNAVELRDPEGRPVLVRATLFEATARRRYEREILTAHRAAELSEARSRTLQQVVVQLAGATSVADVAGVVVQQARSALRSRGAALLLVVPGPAGSDGDADGVVRRSELVVARSDGLPAALLDQLATAADGRIALELAEGLRVVVPDERLHGRRPELAAALESAELQALVVVPVSADTRRLGVLLLGQGSSGADDLIDLDEPRDGVLSDGDVDLLWTLGRQAGQALERARLHEETTRQAARSAFLLHAARQMAAAAGVGETVDRLSELAVPRLADVCMLDLVTQHGARRVLARHGDPARQHLVDDLLEWAPPARELPFPARRALAEGRTQWFSAPDDAWLVSVVRDPRELAGVRALELASIVSVPLVAEGRSLGVLTLSADRRRGAFTAADVEVVEQLAHQVSLVLAKAQRYELESRTSHTLQATLLPPHPPAVPGMTVAVRYLAATSGVEIGGDFYDVATLPGDHVAIAVGDVVGHDITAAATMGQLRSVYRALLVEAPAPSAVIDRLQASWPLLGLQRMATALFATLDLPTGLLHVASAGHPPPLLIVDGRAEYLPVAPSRMLGAPPAPAVEWSGVVPPGATLLLYTDGLVESRTSDLDTGLARLQVAAERWAAVGADELCDRLLAELAGAHRADDIALLALTRDA</sequence>
<dbReference type="Gene3D" id="3.60.40.10">
    <property type="entry name" value="PPM-type phosphatase domain"/>
    <property type="match status" value="1"/>
</dbReference>
<feature type="domain" description="PAC" evidence="3">
    <location>
        <begin position="99"/>
        <end position="151"/>
    </location>
</feature>
<accession>A0A098Y715</accession>
<evidence type="ECO:0000259" key="3">
    <source>
        <dbReference type="PROSITE" id="PS50113"/>
    </source>
</evidence>
<dbReference type="AlphaFoldDB" id="A0A098Y715"/>
<keyword evidence="5" id="KW-1185">Reference proteome</keyword>
<dbReference type="InterPro" id="IPR052016">
    <property type="entry name" value="Bact_Sigma-Reg"/>
</dbReference>
<keyword evidence="1" id="KW-0378">Hydrolase</keyword>
<dbReference type="EMBL" id="JPMX01000043">
    <property type="protein sequence ID" value="KGH46673.1"/>
    <property type="molecule type" value="Genomic_DNA"/>
</dbReference>
<dbReference type="SMART" id="SM00331">
    <property type="entry name" value="PP2C_SIG"/>
    <property type="match status" value="1"/>
</dbReference>
<dbReference type="Pfam" id="PF07228">
    <property type="entry name" value="SpoIIE"/>
    <property type="match status" value="1"/>
</dbReference>
<dbReference type="Pfam" id="PF13426">
    <property type="entry name" value="PAS_9"/>
    <property type="match status" value="1"/>
</dbReference>
<name>A0A098Y715_9ACTN</name>
<keyword evidence="4" id="KW-0418">Kinase</keyword>
<dbReference type="GO" id="GO:0016301">
    <property type="term" value="F:kinase activity"/>
    <property type="evidence" value="ECO:0007669"/>
    <property type="project" value="UniProtKB-KW"/>
</dbReference>
<dbReference type="Gene3D" id="3.30.450.40">
    <property type="match status" value="2"/>
</dbReference>
<protein>
    <submittedName>
        <fullName evidence="4">Histidine kinase</fullName>
    </submittedName>
</protein>
<proteinExistence type="predicted"/>
<dbReference type="SUPFAM" id="SSF55785">
    <property type="entry name" value="PYP-like sensor domain (PAS domain)"/>
    <property type="match status" value="1"/>
</dbReference>
<reference evidence="4 5" key="1">
    <citation type="submission" date="2014-07" db="EMBL/GenBank/DDBJ databases">
        <title>Biosystematic studies on Modestobacter strains isolated from extreme hyper-arid desert soil and from historic building.</title>
        <authorList>
            <person name="Bukarasam K."/>
            <person name="Bull A."/>
            <person name="Girard G."/>
            <person name="van Wezel G."/>
            <person name="Goodfellow M."/>
        </authorList>
    </citation>
    <scope>NUCLEOTIDE SEQUENCE [LARGE SCALE GENOMIC DNA]</scope>
    <source>
        <strain evidence="4 5">KNN45-2b</strain>
    </source>
</reference>
<dbReference type="Gene3D" id="3.30.450.20">
    <property type="entry name" value="PAS domain"/>
    <property type="match status" value="1"/>
</dbReference>
<dbReference type="SUPFAM" id="SSF81606">
    <property type="entry name" value="PP2C-like"/>
    <property type="match status" value="1"/>
</dbReference>
<dbReference type="InterPro" id="IPR029016">
    <property type="entry name" value="GAF-like_dom_sf"/>
</dbReference>
<dbReference type="InterPro" id="IPR001932">
    <property type="entry name" value="PPM-type_phosphatase-like_dom"/>
</dbReference>
<evidence type="ECO:0000256" key="1">
    <source>
        <dbReference type="ARBA" id="ARBA00022801"/>
    </source>
</evidence>